<reference evidence="1" key="2">
    <citation type="journal article" date="2015" name="Fish Shellfish Immunol.">
        <title>Early steps in the European eel (Anguilla anguilla)-Vibrio vulnificus interaction in the gills: Role of the RtxA13 toxin.</title>
        <authorList>
            <person name="Callol A."/>
            <person name="Pajuelo D."/>
            <person name="Ebbesson L."/>
            <person name="Teles M."/>
            <person name="MacKenzie S."/>
            <person name="Amaro C."/>
        </authorList>
    </citation>
    <scope>NUCLEOTIDE SEQUENCE</scope>
</reference>
<organism evidence="1">
    <name type="scientific">Anguilla anguilla</name>
    <name type="common">European freshwater eel</name>
    <name type="synonym">Muraena anguilla</name>
    <dbReference type="NCBI Taxonomy" id="7936"/>
    <lineage>
        <taxon>Eukaryota</taxon>
        <taxon>Metazoa</taxon>
        <taxon>Chordata</taxon>
        <taxon>Craniata</taxon>
        <taxon>Vertebrata</taxon>
        <taxon>Euteleostomi</taxon>
        <taxon>Actinopterygii</taxon>
        <taxon>Neopterygii</taxon>
        <taxon>Teleostei</taxon>
        <taxon>Anguilliformes</taxon>
        <taxon>Anguillidae</taxon>
        <taxon>Anguilla</taxon>
    </lineage>
</organism>
<proteinExistence type="predicted"/>
<sequence>MIICTKHMGCQLYLFIFTKMKFILSCSYLLYFMCMIMGKSADLVLCAFGLWYSL</sequence>
<dbReference type="EMBL" id="GBXM01022458">
    <property type="protein sequence ID" value="JAH86119.1"/>
    <property type="molecule type" value="Transcribed_RNA"/>
</dbReference>
<name>A0A0E9W6W1_ANGAN</name>
<dbReference type="AlphaFoldDB" id="A0A0E9W6W1"/>
<reference evidence="1" key="1">
    <citation type="submission" date="2014-11" db="EMBL/GenBank/DDBJ databases">
        <authorList>
            <person name="Amaro Gonzalez C."/>
        </authorList>
    </citation>
    <scope>NUCLEOTIDE SEQUENCE</scope>
</reference>
<evidence type="ECO:0000313" key="1">
    <source>
        <dbReference type="EMBL" id="JAH86119.1"/>
    </source>
</evidence>
<accession>A0A0E9W6W1</accession>
<protein>
    <submittedName>
        <fullName evidence="1">Uncharacterized protein</fullName>
    </submittedName>
</protein>